<feature type="region of interest" description="Disordered" evidence="5">
    <location>
        <begin position="1"/>
        <end position="54"/>
    </location>
</feature>
<evidence type="ECO:0000256" key="3">
    <source>
        <dbReference type="ARBA" id="ARBA00023125"/>
    </source>
</evidence>
<feature type="region of interest" description="Disordered" evidence="5">
    <location>
        <begin position="256"/>
        <end position="281"/>
    </location>
</feature>
<keyword evidence="2" id="KW-0479">Metal-binding</keyword>
<dbReference type="EMBL" id="KL198017">
    <property type="protein sequence ID" value="KDQ20570.1"/>
    <property type="molecule type" value="Genomic_DNA"/>
</dbReference>
<feature type="compositionally biased region" description="Low complexity" evidence="5">
    <location>
        <begin position="765"/>
        <end position="778"/>
    </location>
</feature>
<dbReference type="GO" id="GO:0003677">
    <property type="term" value="F:DNA binding"/>
    <property type="evidence" value="ECO:0007669"/>
    <property type="project" value="UniProtKB-KW"/>
</dbReference>
<dbReference type="Pfam" id="PF04082">
    <property type="entry name" value="Fungal_trans"/>
    <property type="match status" value="1"/>
</dbReference>
<dbReference type="Proteomes" id="UP000027195">
    <property type="component" value="Unassembled WGS sequence"/>
</dbReference>
<feature type="region of interest" description="Disordered" evidence="5">
    <location>
        <begin position="155"/>
        <end position="238"/>
    </location>
</feature>
<keyword evidence="9" id="KW-1185">Reference proteome</keyword>
<dbReference type="Gene3D" id="4.10.240.10">
    <property type="entry name" value="Zn(2)-C6 fungal-type DNA-binding domain"/>
    <property type="match status" value="1"/>
</dbReference>
<evidence type="ECO:0000256" key="6">
    <source>
        <dbReference type="SAM" id="Phobius"/>
    </source>
</evidence>
<dbReference type="SMART" id="SM00906">
    <property type="entry name" value="Fungal_trans"/>
    <property type="match status" value="1"/>
</dbReference>
<dbReference type="InterPro" id="IPR050987">
    <property type="entry name" value="AtrR-like"/>
</dbReference>
<dbReference type="GO" id="GO:0005634">
    <property type="term" value="C:nucleus"/>
    <property type="evidence" value="ECO:0007669"/>
    <property type="project" value="UniProtKB-SubCell"/>
</dbReference>
<dbReference type="PROSITE" id="PS00463">
    <property type="entry name" value="ZN2_CY6_FUNGAL_1"/>
    <property type="match status" value="1"/>
</dbReference>
<dbReference type="GO" id="GO:0006351">
    <property type="term" value="P:DNA-templated transcription"/>
    <property type="evidence" value="ECO:0007669"/>
    <property type="project" value="InterPro"/>
</dbReference>
<feature type="transmembrane region" description="Helical" evidence="6">
    <location>
        <begin position="657"/>
        <end position="678"/>
    </location>
</feature>
<evidence type="ECO:0000256" key="5">
    <source>
        <dbReference type="SAM" id="MobiDB-lite"/>
    </source>
</evidence>
<dbReference type="GO" id="GO:0008270">
    <property type="term" value="F:zinc ion binding"/>
    <property type="evidence" value="ECO:0007669"/>
    <property type="project" value="InterPro"/>
</dbReference>
<dbReference type="PANTHER" id="PTHR46910">
    <property type="entry name" value="TRANSCRIPTION FACTOR PDR1"/>
    <property type="match status" value="1"/>
</dbReference>
<sequence length="910" mass="100312">MSQSQSVELDPPPLPRSSASDSAAEREPTPAKVAGKKRKKPETAADEKSEQTPRRLRRLHEACARCRSKKIKCDSKLPSCSSCELAGAECNQEDRHRQTLKPRGHTERLETQVAQCTKLLERFIEGFTLDKLEVYLADDLSHNIDPALRNLGGATGNAATASSSSSTAPTEPRQLTTPSTSPESTPVRFVNPAPTDVRWNHPSSMAASSNSRSTQTLPSTPPSADNAKGSDPLSNNLSTTRGLIRAFGVSQTIANGLKPEPTEREDDFAGVGLGRPPRTNASTWLRQPITRRLSSVSLLTSAAEPRQLHIPADRAMTDHIVGCYFSRLNRHRPVFSRDEFTEMLDALYDAVQGIPNTKYPSIQDDSGFLCSFYLVLALGTLSEDNCRFHNVDVATMKKSQGWPSHDEFFDHALAVKPDLRVTLSSLQALILMHWYLYTERHGRTLWRLVGNLVRLAVELGLHHDPIEQNIFTPAECQHRLRLWWIVLTHDRGTSVLLGRPLAIADTEYSAPTPSRDDPSAFSEHFDHSTFLTQIQGEIVNGLYRPKKQSGDQIVRVASKIEKLFSVFRQNLPPSYRHLFTGTTHWTQSQRVNLVTSLTEDQGLTVLKYGISRILLLRALFSSKELTSDVRLRALKDAVITSHNVLIIHGQLTLFPNIAFFVSPIPIHIAAMVILYAVISRCDVLSYSMATEDVCIALKSVPLFRWRWSRKDSQGSHPLIMRLAQRVFGSDLLEGFGPTGPPVILEEKVWDCDMAGFSHASSPPDSGQQSVASTSATSSMFRQSTLPKQHGRPLPPPHKSVTDPASASMLGLEFPSLGLHDPPPVGLFYPAPLSHDSAESSDTNLYAPGPDQAGDLVQLLNKLGSSATVNGGQAEDYFVSEEFDRDIPDAAGPMLADDFMELLARFPAAAQ</sequence>
<dbReference type="HOGENOM" id="CLU_008026_0_0_1"/>
<dbReference type="SMART" id="SM00066">
    <property type="entry name" value="GAL4"/>
    <property type="match status" value="1"/>
</dbReference>
<keyword evidence="6" id="KW-0472">Membrane</keyword>
<dbReference type="CDD" id="cd00067">
    <property type="entry name" value="GAL4"/>
    <property type="match status" value="1"/>
</dbReference>
<organism evidence="8 9">
    <name type="scientific">Botryobasidium botryosum (strain FD-172 SS1)</name>
    <dbReference type="NCBI Taxonomy" id="930990"/>
    <lineage>
        <taxon>Eukaryota</taxon>
        <taxon>Fungi</taxon>
        <taxon>Dikarya</taxon>
        <taxon>Basidiomycota</taxon>
        <taxon>Agaricomycotina</taxon>
        <taxon>Agaricomycetes</taxon>
        <taxon>Cantharellales</taxon>
        <taxon>Botryobasidiaceae</taxon>
        <taxon>Botryobasidium</taxon>
    </lineage>
</organism>
<feature type="compositionally biased region" description="Low complexity" evidence="5">
    <location>
        <begin position="156"/>
        <end position="168"/>
    </location>
</feature>
<feature type="compositionally biased region" description="Low complexity" evidence="5">
    <location>
        <begin position="203"/>
        <end position="213"/>
    </location>
</feature>
<dbReference type="PROSITE" id="PS50048">
    <property type="entry name" value="ZN2_CY6_FUNGAL_2"/>
    <property type="match status" value="1"/>
</dbReference>
<feature type="domain" description="Zn(2)-C6 fungal-type" evidence="7">
    <location>
        <begin position="62"/>
        <end position="90"/>
    </location>
</feature>
<evidence type="ECO:0000256" key="1">
    <source>
        <dbReference type="ARBA" id="ARBA00004123"/>
    </source>
</evidence>
<feature type="compositionally biased region" description="Low complexity" evidence="5">
    <location>
        <begin position="176"/>
        <end position="186"/>
    </location>
</feature>
<keyword evidence="6" id="KW-1133">Transmembrane helix</keyword>
<reference evidence="9" key="1">
    <citation type="journal article" date="2014" name="Proc. Natl. Acad. Sci. U.S.A.">
        <title>Extensive sampling of basidiomycete genomes demonstrates inadequacy of the white-rot/brown-rot paradigm for wood decay fungi.</title>
        <authorList>
            <person name="Riley R."/>
            <person name="Salamov A.A."/>
            <person name="Brown D.W."/>
            <person name="Nagy L.G."/>
            <person name="Floudas D."/>
            <person name="Held B.W."/>
            <person name="Levasseur A."/>
            <person name="Lombard V."/>
            <person name="Morin E."/>
            <person name="Otillar R."/>
            <person name="Lindquist E.A."/>
            <person name="Sun H."/>
            <person name="LaButti K.M."/>
            <person name="Schmutz J."/>
            <person name="Jabbour D."/>
            <person name="Luo H."/>
            <person name="Baker S.E."/>
            <person name="Pisabarro A.G."/>
            <person name="Walton J.D."/>
            <person name="Blanchette R.A."/>
            <person name="Henrissat B."/>
            <person name="Martin F."/>
            <person name="Cullen D."/>
            <person name="Hibbett D.S."/>
            <person name="Grigoriev I.V."/>
        </authorList>
    </citation>
    <scope>NUCLEOTIDE SEQUENCE [LARGE SCALE GENOMIC DNA]</scope>
    <source>
        <strain evidence="9">FD-172 SS1</strain>
    </source>
</reference>
<evidence type="ECO:0000313" key="9">
    <source>
        <dbReference type="Proteomes" id="UP000027195"/>
    </source>
</evidence>
<dbReference type="STRING" id="930990.A0A067N0T6"/>
<evidence type="ECO:0000256" key="2">
    <source>
        <dbReference type="ARBA" id="ARBA00022723"/>
    </source>
</evidence>
<protein>
    <recommendedName>
        <fullName evidence="7">Zn(2)-C6 fungal-type domain-containing protein</fullName>
    </recommendedName>
</protein>
<evidence type="ECO:0000256" key="4">
    <source>
        <dbReference type="ARBA" id="ARBA00023242"/>
    </source>
</evidence>
<dbReference type="CDD" id="cd12148">
    <property type="entry name" value="fungal_TF_MHR"/>
    <property type="match status" value="1"/>
</dbReference>
<keyword evidence="4" id="KW-0539">Nucleus</keyword>
<dbReference type="OrthoDB" id="4064873at2759"/>
<accession>A0A067N0T6</accession>
<dbReference type="InterPro" id="IPR036864">
    <property type="entry name" value="Zn2-C6_fun-type_DNA-bd_sf"/>
</dbReference>
<dbReference type="GO" id="GO:0000981">
    <property type="term" value="F:DNA-binding transcription factor activity, RNA polymerase II-specific"/>
    <property type="evidence" value="ECO:0007669"/>
    <property type="project" value="InterPro"/>
</dbReference>
<dbReference type="InParanoid" id="A0A067N0T6"/>
<keyword evidence="3" id="KW-0238">DNA-binding</keyword>
<dbReference type="PANTHER" id="PTHR46910:SF3">
    <property type="entry name" value="HALOTOLERANCE PROTEIN 9-RELATED"/>
    <property type="match status" value="1"/>
</dbReference>
<evidence type="ECO:0000313" key="8">
    <source>
        <dbReference type="EMBL" id="KDQ20570.1"/>
    </source>
</evidence>
<feature type="region of interest" description="Disordered" evidence="5">
    <location>
        <begin position="758"/>
        <end position="804"/>
    </location>
</feature>
<dbReference type="InterPro" id="IPR007219">
    <property type="entry name" value="XnlR_reg_dom"/>
</dbReference>
<dbReference type="AlphaFoldDB" id="A0A067N0T6"/>
<comment type="subcellular location">
    <subcellularLocation>
        <location evidence="1">Nucleus</location>
    </subcellularLocation>
</comment>
<evidence type="ECO:0000259" key="7">
    <source>
        <dbReference type="PROSITE" id="PS50048"/>
    </source>
</evidence>
<proteinExistence type="predicted"/>
<dbReference type="SUPFAM" id="SSF57701">
    <property type="entry name" value="Zn2/Cys6 DNA-binding domain"/>
    <property type="match status" value="1"/>
</dbReference>
<dbReference type="Pfam" id="PF00172">
    <property type="entry name" value="Zn_clus"/>
    <property type="match status" value="1"/>
</dbReference>
<keyword evidence="6" id="KW-0812">Transmembrane</keyword>
<dbReference type="InterPro" id="IPR001138">
    <property type="entry name" value="Zn2Cys6_DnaBD"/>
</dbReference>
<dbReference type="FunCoup" id="A0A067N0T6">
    <property type="interactions" value="13"/>
</dbReference>
<name>A0A067N0T6_BOTB1</name>
<feature type="compositionally biased region" description="Basic and acidic residues" evidence="5">
    <location>
        <begin position="41"/>
        <end position="54"/>
    </location>
</feature>
<gene>
    <name evidence="8" type="ORF">BOTBODRAFT_50643</name>
</gene>